<dbReference type="GeneID" id="80876116"/>
<evidence type="ECO:0000256" key="1">
    <source>
        <dbReference type="SAM" id="MobiDB-lite"/>
    </source>
</evidence>
<gene>
    <name evidence="2" type="ORF">SOMG_02636</name>
</gene>
<name>A0AAF0AXE9_9SCHI</name>
<reference evidence="2 3" key="1">
    <citation type="journal article" date="2023" name="G3 (Bethesda)">
        <title>A high-quality reference genome for the fission yeast Schizosaccharomyces osmophilus.</title>
        <authorList>
            <person name="Jia G.S."/>
            <person name="Zhang W.C."/>
            <person name="Liang Y."/>
            <person name="Liu X.H."/>
            <person name="Rhind N."/>
            <person name="Pidoux A."/>
            <person name="Brysch-Herzberg M."/>
            <person name="Du L.L."/>
        </authorList>
    </citation>
    <scope>NUCLEOTIDE SEQUENCE [LARGE SCALE GENOMIC DNA]</scope>
    <source>
        <strain evidence="2 3">CBS 15793</strain>
    </source>
</reference>
<dbReference type="EMBL" id="CP115612">
    <property type="protein sequence ID" value="WBW74118.1"/>
    <property type="molecule type" value="Genomic_DNA"/>
</dbReference>
<sequence length="353" mass="39299">MDDLIASFAAGSHSQRDNVWSDITPFPTASATEDVISEVAASEIYSWKDNAVQLDPFDLGDLTIQLDDLYGRQNPPKRISLASKSYVGITSTSDSVFHRLLRLDTPQHGLPELRHGSINKLLREHMSFWSQERTNVHRKSGAVFCWSTSYKKEKSKDRILLSSPPSKSSGSKSPRNTVLLSPNITQSPVRKSEAPSKPSLGNKELLTNNPPLSKDRQLTLVHSSSKNENVPLSDTSSPISDEKMKTIQPKNVEVSKGRSVLSTPEVEAPELQDRNQSVPENMEMSPLKSNPALLMKNSTTRKSSDRTDERNSMPSTEWGDWMSAKTDSSSRNFDSRQSDLLILSSRSGSERER</sequence>
<feature type="region of interest" description="Disordered" evidence="1">
    <location>
        <begin position="156"/>
        <end position="353"/>
    </location>
</feature>
<accession>A0AAF0AXE9</accession>
<dbReference type="KEGG" id="som:SOMG_02636"/>
<feature type="compositionally biased region" description="Polar residues" evidence="1">
    <location>
        <begin position="220"/>
        <end position="239"/>
    </location>
</feature>
<dbReference type="Proteomes" id="UP001212411">
    <property type="component" value="Chromosome 2"/>
</dbReference>
<dbReference type="AlphaFoldDB" id="A0AAF0AXE9"/>
<feature type="compositionally biased region" description="Polar residues" evidence="1">
    <location>
        <begin position="175"/>
        <end position="189"/>
    </location>
</feature>
<evidence type="ECO:0000313" key="3">
    <source>
        <dbReference type="Proteomes" id="UP001212411"/>
    </source>
</evidence>
<proteinExistence type="predicted"/>
<evidence type="ECO:0000313" key="2">
    <source>
        <dbReference type="EMBL" id="WBW74118.1"/>
    </source>
</evidence>
<feature type="compositionally biased region" description="Basic and acidic residues" evidence="1">
    <location>
        <begin position="302"/>
        <end position="311"/>
    </location>
</feature>
<keyword evidence="3" id="KW-1185">Reference proteome</keyword>
<organism evidence="2 3">
    <name type="scientific">Schizosaccharomyces osmophilus</name>
    <dbReference type="NCBI Taxonomy" id="2545709"/>
    <lineage>
        <taxon>Eukaryota</taxon>
        <taxon>Fungi</taxon>
        <taxon>Dikarya</taxon>
        <taxon>Ascomycota</taxon>
        <taxon>Taphrinomycotina</taxon>
        <taxon>Schizosaccharomycetes</taxon>
        <taxon>Schizosaccharomycetales</taxon>
        <taxon>Schizosaccharomycetaceae</taxon>
        <taxon>Schizosaccharomyces</taxon>
    </lineage>
</organism>
<feature type="compositionally biased region" description="Low complexity" evidence="1">
    <location>
        <begin position="162"/>
        <end position="174"/>
    </location>
</feature>
<protein>
    <submittedName>
        <fullName evidence="2">Uncharacterized protein</fullName>
    </submittedName>
</protein>
<dbReference type="RefSeq" id="XP_056038361.1">
    <property type="nucleotide sequence ID" value="XM_056181427.1"/>
</dbReference>